<reference evidence="1" key="1">
    <citation type="submission" date="2020-08" db="EMBL/GenBank/DDBJ databases">
        <title>Genome public.</title>
        <authorList>
            <person name="Liu C."/>
            <person name="Sun Q."/>
        </authorList>
    </citation>
    <scope>NUCLEOTIDE SEQUENCE</scope>
    <source>
        <strain evidence="1">H8</strain>
    </source>
</reference>
<dbReference type="RefSeq" id="WP_249311298.1">
    <property type="nucleotide sequence ID" value="NZ_JACRSU010000001.1"/>
</dbReference>
<dbReference type="EMBL" id="JACRSU010000001">
    <property type="protein sequence ID" value="MBC8540179.1"/>
    <property type="molecule type" value="Genomic_DNA"/>
</dbReference>
<accession>A0A926DMY9</accession>
<name>A0A926DMY9_9FIRM</name>
<protein>
    <submittedName>
        <fullName evidence="1">Uncharacterized protein</fullName>
    </submittedName>
</protein>
<sequence length="313" mass="34981">MSYHYTFDSGATYGVKDVNKITSRFVTAGIAQTFTENSQAPYNLSSFHETGALIFQSGVKSGDASLQVVKTQGQDGAVSICPGKAFFHDGTLFEVTLPEDSAESDVVLSYVPGVKHYVYLKNDYIFSNSYYPVCTTDAPTGDFVPLAEIETDGAITDRREYAVGKLPSKDSGYAPKQYEVTVMCKPQSTPSANGEYYRYFSAKGQATVTFGDDEDLKDRRFVYIYDDSFYRTAGVYDLVKQTHKCSVLDYKGVPKTYSAEKLYLYYRTDSDYISTTISVNTSDNQLSFDIMYDPKNEFSSAESFPYSFSFILI</sequence>
<evidence type="ECO:0000313" key="1">
    <source>
        <dbReference type="EMBL" id="MBC8540179.1"/>
    </source>
</evidence>
<comment type="caution">
    <text evidence="1">The sequence shown here is derived from an EMBL/GenBank/DDBJ whole genome shotgun (WGS) entry which is preliminary data.</text>
</comment>
<evidence type="ECO:0000313" key="2">
    <source>
        <dbReference type="Proteomes" id="UP000611762"/>
    </source>
</evidence>
<organism evidence="1 2">
    <name type="scientific">Congzhengia minquanensis</name>
    <dbReference type="NCBI Taxonomy" id="2763657"/>
    <lineage>
        <taxon>Bacteria</taxon>
        <taxon>Bacillati</taxon>
        <taxon>Bacillota</taxon>
        <taxon>Clostridia</taxon>
        <taxon>Eubacteriales</taxon>
        <taxon>Oscillospiraceae</taxon>
        <taxon>Congzhengia</taxon>
    </lineage>
</organism>
<keyword evidence="2" id="KW-1185">Reference proteome</keyword>
<gene>
    <name evidence="1" type="ORF">H8698_04225</name>
</gene>
<proteinExistence type="predicted"/>
<dbReference type="Proteomes" id="UP000611762">
    <property type="component" value="Unassembled WGS sequence"/>
</dbReference>
<dbReference type="AlphaFoldDB" id="A0A926DMY9"/>